<name>X0WG90_9ZZZZ</name>
<organism evidence="1">
    <name type="scientific">marine sediment metagenome</name>
    <dbReference type="NCBI Taxonomy" id="412755"/>
    <lineage>
        <taxon>unclassified sequences</taxon>
        <taxon>metagenomes</taxon>
        <taxon>ecological metagenomes</taxon>
    </lineage>
</organism>
<accession>X0WG90</accession>
<feature type="non-terminal residue" evidence="1">
    <location>
        <position position="1"/>
    </location>
</feature>
<dbReference type="EMBL" id="BARS01037191">
    <property type="protein sequence ID" value="GAG23528.1"/>
    <property type="molecule type" value="Genomic_DNA"/>
</dbReference>
<sequence length="33" mass="3277">GLGRHRLCFGALVHSASSGTGTVSPDGICSDSM</sequence>
<comment type="caution">
    <text evidence="1">The sequence shown here is derived from an EMBL/GenBank/DDBJ whole genome shotgun (WGS) entry which is preliminary data.</text>
</comment>
<reference evidence="1" key="1">
    <citation type="journal article" date="2014" name="Front. Microbiol.">
        <title>High frequency of phylogenetically diverse reductive dehalogenase-homologous genes in deep subseafloor sedimentary metagenomes.</title>
        <authorList>
            <person name="Kawai M."/>
            <person name="Futagami T."/>
            <person name="Toyoda A."/>
            <person name="Takaki Y."/>
            <person name="Nishi S."/>
            <person name="Hori S."/>
            <person name="Arai W."/>
            <person name="Tsubouchi T."/>
            <person name="Morono Y."/>
            <person name="Uchiyama I."/>
            <person name="Ito T."/>
            <person name="Fujiyama A."/>
            <person name="Inagaki F."/>
            <person name="Takami H."/>
        </authorList>
    </citation>
    <scope>NUCLEOTIDE SEQUENCE</scope>
    <source>
        <strain evidence="1">Expedition CK06-06</strain>
    </source>
</reference>
<proteinExistence type="predicted"/>
<gene>
    <name evidence="1" type="ORF">S01H1_57057</name>
</gene>
<dbReference type="AlphaFoldDB" id="X0WG90"/>
<evidence type="ECO:0000313" key="1">
    <source>
        <dbReference type="EMBL" id="GAG23528.1"/>
    </source>
</evidence>
<protein>
    <submittedName>
        <fullName evidence="1">Uncharacterized protein</fullName>
    </submittedName>
</protein>